<evidence type="ECO:0000313" key="2">
    <source>
        <dbReference type="Proteomes" id="UP001150062"/>
    </source>
</evidence>
<accession>A0ABQ8X263</accession>
<comment type="caution">
    <text evidence="1">The sequence shown here is derived from an EMBL/GenBank/DDBJ whole genome shotgun (WGS) entry which is preliminary data.</text>
</comment>
<dbReference type="Proteomes" id="UP001150062">
    <property type="component" value="Unassembled WGS sequence"/>
</dbReference>
<sequence>MSLGSDRLKIIPWMRDVINERFSIKITENEFLDYSLKVLKKLQPSLNNSFEDLNPNERLDLLLEGCQKFQVADQYLLLGNKSLTMKRLMTLMKGVGMRADELSFQPSFSTIKPLRLKRKSTNKLTQSQKSRLISRSPVKKTESGRAIFLTPMKRNDKRRKDSLVLSPFFTLRGPNQKYSDPSPQNKKSTTKNIQEIQQLFANCRAEFNMHMIQEAKGSIPKEQLKANIIIEVLKFTIMLENGQSYVYRYENIKNSKVRLSRNDTTLVQLVIIENKCFDEIEKKNENEKTAKKMLMETEKQERQNERKFLLRAKSVDQRHIFSKCYQLYQYYSGISPEQTTLSGDILNYKNEQIALTLRCLTNGTATFKVKLVDEQNKHFANGLLQIQNELFIIHPIGSKKNINKNKTKDRIRIRSKEENPLTVYWDEVIIKTNINEETPKTLEIIMIDESSNLTGVVLMCRNRKKRDLINKCIHGFQSKRTDSFFLIKDQSNPKNKSKLKPFGTFKKQQMKIQLFPESPKKSVDFEYFETLELQNIRKVQNSYFAIFDDNGNSPIINLQSKKPFCLENYSNSPLLNYFDKKNDRNKILNSNLNKIINNGQIIFKIEILFFKEKEKEKEKVEGEGEKQKTKIDKKVIETIQKTKEVNGIDFSESIDENNHKKEVEKIFIQDKINFELTDSEIIINLIDTKEIILKTKYSMGQKLFAHSEQLNKFIYVDSNENKYVFNCNSVLTRDLILNSYFIFREQFLNNKPLKNKKKIKKVITNQIKIISPKNVYDKFQYKSKLQSIYKYPINDDNDDDDNDDDNGINKNKHYYYNNNKNNNNKQYQNNSNQKYATYEIQFYNSLEEHIGPGEILLFNDHFLLNFYSEKIARYYSAYSKPLLLNQSSVFCRFHIDEKEYVNIAFSNMKQRNIFITGFNNRLKMSLKISNYSTRSVYKSMILKKSGEMIPIKIILRFDCFVIKSNFSILHCEYLPNTVLSFSNTDTGLIRINLGLGHSSIKCLFQNGVSVKQFIKGFETFKYKWLSGSFENPCYYFNNIKLISNAYKESERNNIEIILTNTRMLLIEKNSKPILLKNYSIIKSQIFQDPYNNLKNNNKNNKCKIILNNKTKLIFLFNSEKENRQFRKIYKKINNLIPSDKTKLYSLRNKIILDSKTKNLKMQSSNSSTLFSLTFYISFLNKKYSNSQGILKLFYKYIIIHNDTFTIRSKIENVNVMLNSLNSCILEISFKNYSFYITFLNPKHRQYFIWKFCSIKKQLQIPNYLPVGLEYPLLSFKYGNNQTISKRQSLPLYIKLLKKHFILIFENEFFKYAYHNLRIIIDANEKCKFNIFLNKKIKFKGVLPDECLTQEFVKMFTMFEEISSIQDTFLNALSNFGKNLNHKKSKSQQNSTNFDEKNQSFKVNYVDKDNKVLSNGQIIIDHLNDKLIVLNLPNHKNYLEFEITNGISLFKNKINTNIFSVKLANNIQFYIQFINAKSNQNFVSQIKSIQKNYLKLLSDFIKNRKPKNVISKKN</sequence>
<reference evidence="1" key="1">
    <citation type="submission" date="2022-08" db="EMBL/GenBank/DDBJ databases">
        <title>Novel sulfate-reducing endosymbionts in the free-living metamonad Anaeramoeba.</title>
        <authorList>
            <person name="Jerlstrom-Hultqvist J."/>
            <person name="Cepicka I."/>
            <person name="Gallot-Lavallee L."/>
            <person name="Salas-Leiva D."/>
            <person name="Curtis B.A."/>
            <person name="Zahonova K."/>
            <person name="Pipaliya S."/>
            <person name="Dacks J."/>
            <person name="Roger A.J."/>
        </authorList>
    </citation>
    <scope>NUCLEOTIDE SEQUENCE</scope>
    <source>
        <strain evidence="1">Schooner1</strain>
    </source>
</reference>
<proteinExistence type="predicted"/>
<organism evidence="1 2">
    <name type="scientific">Anaeramoeba flamelloides</name>
    <dbReference type="NCBI Taxonomy" id="1746091"/>
    <lineage>
        <taxon>Eukaryota</taxon>
        <taxon>Metamonada</taxon>
        <taxon>Anaeramoebidae</taxon>
        <taxon>Anaeramoeba</taxon>
    </lineage>
</organism>
<evidence type="ECO:0000313" key="1">
    <source>
        <dbReference type="EMBL" id="KAJ6226735.1"/>
    </source>
</evidence>
<dbReference type="EMBL" id="JAOAOG010000340">
    <property type="protein sequence ID" value="KAJ6226735.1"/>
    <property type="molecule type" value="Genomic_DNA"/>
</dbReference>
<protein>
    <submittedName>
        <fullName evidence="1">Uncharacterized protein</fullName>
    </submittedName>
</protein>
<name>A0ABQ8X263_9EUKA</name>
<gene>
    <name evidence="1" type="ORF">M0813_10609</name>
</gene>
<keyword evidence="2" id="KW-1185">Reference proteome</keyword>